<dbReference type="GO" id="GO:0071555">
    <property type="term" value="P:cell wall organization"/>
    <property type="evidence" value="ECO:0007669"/>
    <property type="project" value="TreeGrafter"/>
</dbReference>
<evidence type="ECO:0000313" key="3">
    <source>
        <dbReference type="EMBL" id="MBC8609925.1"/>
    </source>
</evidence>
<dbReference type="PANTHER" id="PTHR30627">
    <property type="entry name" value="PEPTIDOGLYCAN D,D-TRANSPEPTIDASE"/>
    <property type="match status" value="1"/>
</dbReference>
<name>A0A8J6TWL6_9FIRM</name>
<dbReference type="InterPro" id="IPR050515">
    <property type="entry name" value="Beta-lactam/transpept"/>
</dbReference>
<dbReference type="SUPFAM" id="SSF56601">
    <property type="entry name" value="beta-lactamase/transpeptidase-like"/>
    <property type="match status" value="1"/>
</dbReference>
<gene>
    <name evidence="3" type="ORF">H8702_02165</name>
</gene>
<dbReference type="Pfam" id="PF00905">
    <property type="entry name" value="Transpeptidase"/>
    <property type="match status" value="1"/>
</dbReference>
<dbReference type="EMBL" id="JACRTL010000001">
    <property type="protein sequence ID" value="MBC8609925.1"/>
    <property type="molecule type" value="Genomic_DNA"/>
</dbReference>
<evidence type="ECO:0000259" key="2">
    <source>
        <dbReference type="Pfam" id="PF00905"/>
    </source>
</evidence>
<dbReference type="GO" id="GO:0005886">
    <property type="term" value="C:plasma membrane"/>
    <property type="evidence" value="ECO:0007669"/>
    <property type="project" value="TreeGrafter"/>
</dbReference>
<organism evidence="3 4">
    <name type="scientific">Massiliimalia timonensis</name>
    <dbReference type="NCBI Taxonomy" id="1987501"/>
    <lineage>
        <taxon>Bacteria</taxon>
        <taxon>Bacillati</taxon>
        <taxon>Bacillota</taxon>
        <taxon>Clostridia</taxon>
        <taxon>Eubacteriales</taxon>
        <taxon>Oscillospiraceae</taxon>
        <taxon>Massiliimalia</taxon>
    </lineage>
</organism>
<dbReference type="GO" id="GO:0071972">
    <property type="term" value="F:peptidoglycan L,D-transpeptidase activity"/>
    <property type="evidence" value="ECO:0007669"/>
    <property type="project" value="TreeGrafter"/>
</dbReference>
<dbReference type="PANTHER" id="PTHR30627:SF24">
    <property type="entry name" value="PENICILLIN-BINDING PROTEIN 4B"/>
    <property type="match status" value="1"/>
</dbReference>
<proteinExistence type="predicted"/>
<dbReference type="Gene3D" id="3.40.710.10">
    <property type="entry name" value="DD-peptidase/beta-lactamase superfamily"/>
    <property type="match status" value="1"/>
</dbReference>
<comment type="caution">
    <text evidence="3">The sequence shown here is derived from an EMBL/GenBank/DDBJ whole genome shotgun (WGS) entry which is preliminary data.</text>
</comment>
<dbReference type="Gene3D" id="3.90.1310.10">
    <property type="entry name" value="Penicillin-binding protein 2a (Domain 2)"/>
    <property type="match status" value="1"/>
</dbReference>
<keyword evidence="4" id="KW-1185">Reference proteome</keyword>
<dbReference type="GO" id="GO:0008658">
    <property type="term" value="F:penicillin binding"/>
    <property type="evidence" value="ECO:0007669"/>
    <property type="project" value="InterPro"/>
</dbReference>
<dbReference type="OrthoDB" id="9766847at2"/>
<accession>A0A8J6TWL6</accession>
<protein>
    <submittedName>
        <fullName evidence="3">Penicillin-binding protein</fullName>
    </submittedName>
</protein>
<sequence length="451" mass="48247">MKRIGTRAKILIVVIFYFAACFGVFFYQYGKNASKWVVHPANQDVYHNGVPTGKGTVVSADGTVLLTLDQNGTTYAAEDATLRKATLHLVGDLQDNITTGVLKTQKSKLIGYDLLNGVYSPFSAGNTVKLTIDADTSKAAYKALGDYKGTVGVYNYKTGEILCMVSKPSYDPNDPPDLTSDYYEGVYINRFMNGLYTPGSVFKVITAAAAIDTIDDIETQTFTCKGGIEINGEWIKCTGNHGNISFDEALAKSCNAAFATIANEVGKEALLEHAADAGVTSSFTVSGAKTFKGNFGLSKADEVGLAWAGIGQYTDMVNPMQYLIYMGAIANGGQAVTPYYIDSSSKLLNKVNLGSKEDRMLSADTAAQLKDMMRNNVESEYGDSKFGNLKICAKTGTAEVDDGRPHAWFVGFSADESVPLAFVVVVEHSGSASSVAIPVAQKVLESAQKAL</sequence>
<feature type="transmembrane region" description="Helical" evidence="1">
    <location>
        <begin position="12"/>
        <end position="30"/>
    </location>
</feature>
<evidence type="ECO:0000313" key="4">
    <source>
        <dbReference type="Proteomes" id="UP000632659"/>
    </source>
</evidence>
<reference evidence="3" key="1">
    <citation type="submission" date="2020-08" db="EMBL/GenBank/DDBJ databases">
        <title>Genome public.</title>
        <authorList>
            <person name="Liu C."/>
            <person name="Sun Q."/>
        </authorList>
    </citation>
    <scope>NUCLEOTIDE SEQUENCE</scope>
    <source>
        <strain evidence="3">NSJ-15</strain>
    </source>
</reference>
<keyword evidence="1" id="KW-0472">Membrane</keyword>
<dbReference type="AlphaFoldDB" id="A0A8J6TWL6"/>
<keyword evidence="1" id="KW-0812">Transmembrane</keyword>
<evidence type="ECO:0000256" key="1">
    <source>
        <dbReference type="SAM" id="Phobius"/>
    </source>
</evidence>
<dbReference type="Proteomes" id="UP000632659">
    <property type="component" value="Unassembled WGS sequence"/>
</dbReference>
<dbReference type="RefSeq" id="WP_093988349.1">
    <property type="nucleotide sequence ID" value="NZ_FYDD01000003.1"/>
</dbReference>
<feature type="domain" description="Penicillin-binding protein transpeptidase" evidence="2">
    <location>
        <begin position="149"/>
        <end position="445"/>
    </location>
</feature>
<keyword evidence="1" id="KW-1133">Transmembrane helix</keyword>
<dbReference type="InterPro" id="IPR012338">
    <property type="entry name" value="Beta-lactam/transpept-like"/>
</dbReference>
<dbReference type="InterPro" id="IPR001460">
    <property type="entry name" value="PCN-bd_Tpept"/>
</dbReference>